<dbReference type="RefSeq" id="XP_044720692.1">
    <property type="nucleotide sequence ID" value="XM_044864160.1"/>
</dbReference>
<dbReference type="InterPro" id="IPR043129">
    <property type="entry name" value="ATPase_NBD"/>
</dbReference>
<dbReference type="OrthoDB" id="2963168at2759"/>
<dbReference type="InterPro" id="IPR013126">
    <property type="entry name" value="Hsp_70_fam"/>
</dbReference>
<dbReference type="Proteomes" id="UP000824596">
    <property type="component" value="Unassembled WGS sequence"/>
</dbReference>
<dbReference type="AlphaFoldDB" id="A0A9P8MZI6"/>
<keyword evidence="4" id="KW-1185">Reference proteome</keyword>
<evidence type="ECO:0000313" key="4">
    <source>
        <dbReference type="Proteomes" id="UP000824596"/>
    </source>
</evidence>
<evidence type="ECO:0000256" key="2">
    <source>
        <dbReference type="ARBA" id="ARBA00022840"/>
    </source>
</evidence>
<protein>
    <submittedName>
        <fullName evidence="3">Actin-like ATPase domain-containing protein</fullName>
    </submittedName>
</protein>
<gene>
    <name evidence="3" type="ORF">HRG_05689</name>
</gene>
<dbReference type="GO" id="GO:0140662">
    <property type="term" value="F:ATP-dependent protein folding chaperone"/>
    <property type="evidence" value="ECO:0007669"/>
    <property type="project" value="InterPro"/>
</dbReference>
<reference evidence="3" key="1">
    <citation type="submission" date="2021-09" db="EMBL/GenBank/DDBJ databases">
        <title>A high-quality genome of the endoparasitic fungus Hirsutella rhossiliensis with a comparison of Hirsutella genomes reveals transposable elements contributing to genome size variation.</title>
        <authorList>
            <person name="Lin R."/>
            <person name="Jiao Y."/>
            <person name="Sun X."/>
            <person name="Ling J."/>
            <person name="Xie B."/>
            <person name="Cheng X."/>
        </authorList>
    </citation>
    <scope>NUCLEOTIDE SEQUENCE</scope>
    <source>
        <strain evidence="3">HR02</strain>
    </source>
</reference>
<comment type="caution">
    <text evidence="3">The sequence shown here is derived from an EMBL/GenBank/DDBJ whole genome shotgun (WGS) entry which is preliminary data.</text>
</comment>
<evidence type="ECO:0000313" key="3">
    <source>
        <dbReference type="EMBL" id="KAH0963179.1"/>
    </source>
</evidence>
<keyword evidence="2" id="KW-0067">ATP-binding</keyword>
<dbReference type="EMBL" id="JAIZPD010000005">
    <property type="protein sequence ID" value="KAH0963179.1"/>
    <property type="molecule type" value="Genomic_DNA"/>
</dbReference>
<sequence>MASKKQPIVIGLDFGTTHSGMAWAPGGSYSTPVSGWPARLGANSDKEKAPSALVYRSNSRPPFWGYSIPPDETPIKWFKLLLLDDDDLPQNFRRSEHLRRAKMQIQQNNRHPVEVIGDYLREMWKHGFRNIEDCLGKRLVSASRLELVVTLPAIWPLYARQRMREAVQLAGILDDRKAGETILSFISEPEAAALATMEDFSDMVEFKKNDRFVVCDAGGGTVDLISYKVIRENPPQVRECVQGDGKLCGAVCLDERFFQLLKSKLPRNIWDRLGKPGIDHIMDFHWENGLKVQFHQDSTDLQIQMPYGGTLETRFHPPRLDFSRRELMDVFKPIVAEVVELVFKQIREVMKMEKRGPKYVILAGGFGKSRVLRQSLQDSLDTEGMNTEILQARGDRPWTAVCRGAVLRGFNKCSPSLFTMVDGRVARASYGTTLNILPWDASEHDSRDRVWCNIQREFLAVDQTQWFIQIGETLATEEPVTHSFWQDFDQPQDFIETEIVYCTAKDPPSRCDDSVKRLCLIRWSKIPSFDKLPVWINQQGGRFRQVHYELRMVPDGASLDFEVFYDGTMVGSRNVQVDCTDSGAKEQRL</sequence>
<accession>A0A9P8MZI6</accession>
<proteinExistence type="predicted"/>
<dbReference type="Gene3D" id="3.30.420.40">
    <property type="match status" value="1"/>
</dbReference>
<dbReference type="SUPFAM" id="SSF53067">
    <property type="entry name" value="Actin-like ATPase domain"/>
    <property type="match status" value="2"/>
</dbReference>
<dbReference type="Pfam" id="PF00012">
    <property type="entry name" value="HSP70"/>
    <property type="match status" value="1"/>
</dbReference>
<dbReference type="PANTHER" id="PTHR14187:SF5">
    <property type="entry name" value="HEAT SHOCK 70 KDA PROTEIN 12A"/>
    <property type="match status" value="1"/>
</dbReference>
<dbReference type="GeneID" id="68354818"/>
<organism evidence="3 4">
    <name type="scientific">Hirsutella rhossiliensis</name>
    <dbReference type="NCBI Taxonomy" id="111463"/>
    <lineage>
        <taxon>Eukaryota</taxon>
        <taxon>Fungi</taxon>
        <taxon>Dikarya</taxon>
        <taxon>Ascomycota</taxon>
        <taxon>Pezizomycotina</taxon>
        <taxon>Sordariomycetes</taxon>
        <taxon>Hypocreomycetidae</taxon>
        <taxon>Hypocreales</taxon>
        <taxon>Ophiocordycipitaceae</taxon>
        <taxon>Hirsutella</taxon>
    </lineage>
</organism>
<dbReference type="GO" id="GO:0005524">
    <property type="term" value="F:ATP binding"/>
    <property type="evidence" value="ECO:0007669"/>
    <property type="project" value="UniProtKB-KW"/>
</dbReference>
<keyword evidence="1" id="KW-0547">Nucleotide-binding</keyword>
<dbReference type="CDD" id="cd10170">
    <property type="entry name" value="ASKHA_NBD_HSP70"/>
    <property type="match status" value="1"/>
</dbReference>
<dbReference type="PANTHER" id="PTHR14187">
    <property type="entry name" value="ALPHA KINASE/ELONGATION FACTOR 2 KINASE"/>
    <property type="match status" value="1"/>
</dbReference>
<name>A0A9P8MZI6_9HYPO</name>
<evidence type="ECO:0000256" key="1">
    <source>
        <dbReference type="ARBA" id="ARBA00022741"/>
    </source>
</evidence>